<gene>
    <name evidence="1" type="ORF">A3Q56_01127</name>
</gene>
<protein>
    <submittedName>
        <fullName evidence="1">Uncharacterized protein</fullName>
    </submittedName>
</protein>
<organism evidence="1 2">
    <name type="scientific">Intoshia linei</name>
    <dbReference type="NCBI Taxonomy" id="1819745"/>
    <lineage>
        <taxon>Eukaryota</taxon>
        <taxon>Metazoa</taxon>
        <taxon>Spiralia</taxon>
        <taxon>Lophotrochozoa</taxon>
        <taxon>Mesozoa</taxon>
        <taxon>Orthonectida</taxon>
        <taxon>Rhopaluridae</taxon>
        <taxon>Intoshia</taxon>
    </lineage>
</organism>
<dbReference type="AlphaFoldDB" id="A0A177BBS7"/>
<keyword evidence="2" id="KW-1185">Reference proteome</keyword>
<name>A0A177BBS7_9BILA</name>
<evidence type="ECO:0000313" key="1">
    <source>
        <dbReference type="EMBL" id="OAF71092.1"/>
    </source>
</evidence>
<sequence>MEEEISKMAAMDNFSFNRIAKIDFIEMSFKKRNSQYDNTPPTCHNSEELKIMLQNKCDKGMRSSITMDDKFYHSIMSIKPTSCEAERAF</sequence>
<dbReference type="EMBL" id="LWCA01000081">
    <property type="protein sequence ID" value="OAF71092.1"/>
    <property type="molecule type" value="Genomic_DNA"/>
</dbReference>
<comment type="caution">
    <text evidence="1">The sequence shown here is derived from an EMBL/GenBank/DDBJ whole genome shotgun (WGS) entry which is preliminary data.</text>
</comment>
<proteinExistence type="predicted"/>
<accession>A0A177BBS7</accession>
<reference evidence="1 2" key="1">
    <citation type="submission" date="2016-04" db="EMBL/GenBank/DDBJ databases">
        <title>The genome of Intoshia linei affirms orthonectids as highly simplified spiralians.</title>
        <authorList>
            <person name="Mikhailov K.V."/>
            <person name="Slusarev G.S."/>
            <person name="Nikitin M.A."/>
            <person name="Logacheva M.D."/>
            <person name="Penin A."/>
            <person name="Aleoshin V."/>
            <person name="Panchin Y.V."/>
        </authorList>
    </citation>
    <scope>NUCLEOTIDE SEQUENCE [LARGE SCALE GENOMIC DNA]</scope>
    <source>
        <strain evidence="1">Intl2013</strain>
        <tissue evidence="1">Whole animal</tissue>
    </source>
</reference>
<evidence type="ECO:0000313" key="2">
    <source>
        <dbReference type="Proteomes" id="UP000078046"/>
    </source>
</evidence>
<dbReference type="Proteomes" id="UP000078046">
    <property type="component" value="Unassembled WGS sequence"/>
</dbReference>